<protein>
    <recommendedName>
        <fullName evidence="3">Right handed beta helix domain-containing protein</fullName>
    </recommendedName>
</protein>
<keyword evidence="2" id="KW-1185">Reference proteome</keyword>
<sequence length="236" mass="24969">MKVTEPGTVIDGKEIRGIVWVQAPGTVIRNSVINGRAVSASIALVMVQGSGSVTIEDSELYARIPSPHLRGVIGSNFTLTRVDIHTVTDQLMVTDGDVLVQDSWLHDNVRFANDPNQGGDWTHDDNVQISKGDGIKLLRNTFSGSHSASVMVTQDQGAVSNLSMVGNHISDGGCAVNLAEKGYGQISPVALKSNVFTRTQIHAGCAIVADQATLNALVLSGNVWSDGTAVKARPRS</sequence>
<proteinExistence type="predicted"/>
<reference evidence="1 2" key="1">
    <citation type="submission" date="2019-06" db="EMBL/GenBank/DDBJ databases">
        <title>Whole genome shotgun sequence of Cellulomonas gelida NBRC 3748.</title>
        <authorList>
            <person name="Hosoyama A."/>
            <person name="Uohara A."/>
            <person name="Ohji S."/>
            <person name="Ichikawa N."/>
        </authorList>
    </citation>
    <scope>NUCLEOTIDE SEQUENCE [LARGE SCALE GENOMIC DNA]</scope>
    <source>
        <strain evidence="1 2">NBRC 3748</strain>
    </source>
</reference>
<gene>
    <name evidence="1" type="ORF">CGE01nite_23470</name>
</gene>
<dbReference type="SUPFAM" id="SSF51126">
    <property type="entry name" value="Pectin lyase-like"/>
    <property type="match status" value="1"/>
</dbReference>
<comment type="caution">
    <text evidence="1">The sequence shown here is derived from an EMBL/GenBank/DDBJ whole genome shotgun (WGS) entry which is preliminary data.</text>
</comment>
<evidence type="ECO:0000313" key="2">
    <source>
        <dbReference type="Proteomes" id="UP000320461"/>
    </source>
</evidence>
<name>A0A4Y3KN73_9CELL</name>
<organism evidence="1 2">
    <name type="scientific">Cellulomonas gelida</name>
    <dbReference type="NCBI Taxonomy" id="1712"/>
    <lineage>
        <taxon>Bacteria</taxon>
        <taxon>Bacillati</taxon>
        <taxon>Actinomycetota</taxon>
        <taxon>Actinomycetes</taxon>
        <taxon>Micrococcales</taxon>
        <taxon>Cellulomonadaceae</taxon>
        <taxon>Cellulomonas</taxon>
    </lineage>
</organism>
<dbReference type="AlphaFoldDB" id="A0A4Y3KN73"/>
<evidence type="ECO:0008006" key="3">
    <source>
        <dbReference type="Google" id="ProtNLM"/>
    </source>
</evidence>
<accession>A0A4Y3KN73</accession>
<evidence type="ECO:0000313" key="1">
    <source>
        <dbReference type="EMBL" id="GEA85096.1"/>
    </source>
</evidence>
<dbReference type="EMBL" id="BJLQ01000026">
    <property type="protein sequence ID" value="GEA85096.1"/>
    <property type="molecule type" value="Genomic_DNA"/>
</dbReference>
<dbReference type="InterPro" id="IPR011050">
    <property type="entry name" value="Pectin_lyase_fold/virulence"/>
</dbReference>
<dbReference type="Proteomes" id="UP000320461">
    <property type="component" value="Unassembled WGS sequence"/>
</dbReference>